<dbReference type="STRING" id="1219077.VAZ01S_016_00410"/>
<evidence type="ECO:0000313" key="2">
    <source>
        <dbReference type="EMBL" id="GAD74857.1"/>
    </source>
</evidence>
<dbReference type="RefSeq" id="WP_021708637.1">
    <property type="nucleotide sequence ID" value="NZ_BAOB01000306.1"/>
</dbReference>
<evidence type="ECO:0008006" key="4">
    <source>
        <dbReference type="Google" id="ProtNLM"/>
    </source>
</evidence>
<name>U3ANJ2_9VIBR</name>
<comment type="caution">
    <text evidence="2">The sequence shown here is derived from an EMBL/GenBank/DDBJ whole genome shotgun (WGS) entry which is preliminary data.</text>
</comment>
<dbReference type="InterPro" id="IPR021241">
    <property type="entry name" value="CsiV"/>
</dbReference>
<protein>
    <recommendedName>
        <fullName evidence="4">Peptidoglycan-binding protein CsiV</fullName>
    </recommendedName>
</protein>
<evidence type="ECO:0000256" key="1">
    <source>
        <dbReference type="SAM" id="SignalP"/>
    </source>
</evidence>
<sequence>MRILIPLLLIFASMPSWAGRQFDIEVIIFKRALDAKNTHETWPNELPNIEMSRAGSLDDVSYRQSKGVSLLPRSAYRLNRQATALNNHAGFKVLKHVAWRQGDQGKASAPIFHIVGGRDFSDSYQANGQASHGDWSSATIDDKTYASEPKPLYELDGTLQIYVQHYLFADTMLDFREPTTRTGAFASQAMPSTDVFFGTKQETNLKGVNEPKAPDTQDATTQVGNFSNILPSAEQESFLQTIRMDQTRRMRSGEIHYLDNPLVGMLIQVRPVK</sequence>
<reference evidence="2 3" key="1">
    <citation type="submission" date="2013-09" db="EMBL/GenBank/DDBJ databases">
        <title>Whole genome shotgun sequence of Vibrio azureus NBRC 104587.</title>
        <authorList>
            <person name="Isaki S."/>
            <person name="Hosoyama A."/>
            <person name="Numata M."/>
            <person name="Hashimoto M."/>
            <person name="Hosoyama Y."/>
            <person name="Tsuchikane K."/>
            <person name="Noguchi M."/>
            <person name="Hirakata S."/>
            <person name="Ichikawa N."/>
            <person name="Ohji S."/>
            <person name="Yamazoe A."/>
            <person name="Fujita N."/>
        </authorList>
    </citation>
    <scope>NUCLEOTIDE SEQUENCE [LARGE SCALE GENOMIC DNA]</scope>
    <source>
        <strain evidence="2 3">NBRC 104587</strain>
    </source>
</reference>
<evidence type="ECO:0000313" key="3">
    <source>
        <dbReference type="Proteomes" id="UP000016567"/>
    </source>
</evidence>
<feature type="chain" id="PRO_5004639692" description="Peptidoglycan-binding protein CsiV" evidence="1">
    <location>
        <begin position="19"/>
        <end position="273"/>
    </location>
</feature>
<proteinExistence type="predicted"/>
<accession>U3ANJ2</accession>
<organism evidence="2 3">
    <name type="scientific">Vibrio azureus NBRC 104587</name>
    <dbReference type="NCBI Taxonomy" id="1219077"/>
    <lineage>
        <taxon>Bacteria</taxon>
        <taxon>Pseudomonadati</taxon>
        <taxon>Pseudomonadota</taxon>
        <taxon>Gammaproteobacteria</taxon>
        <taxon>Vibrionales</taxon>
        <taxon>Vibrionaceae</taxon>
        <taxon>Vibrio</taxon>
    </lineage>
</organism>
<dbReference type="Proteomes" id="UP000016567">
    <property type="component" value="Unassembled WGS sequence"/>
</dbReference>
<gene>
    <name evidence="2" type="ORF">VAZ01S_016_00410</name>
</gene>
<dbReference type="EMBL" id="BATL01000016">
    <property type="protein sequence ID" value="GAD74857.1"/>
    <property type="molecule type" value="Genomic_DNA"/>
</dbReference>
<keyword evidence="3" id="KW-1185">Reference proteome</keyword>
<keyword evidence="1" id="KW-0732">Signal</keyword>
<feature type="signal peptide" evidence="1">
    <location>
        <begin position="1"/>
        <end position="18"/>
    </location>
</feature>
<dbReference type="eggNOG" id="ENOG503360G">
    <property type="taxonomic scope" value="Bacteria"/>
</dbReference>
<dbReference type="OrthoDB" id="5566524at2"/>
<dbReference type="Pfam" id="PF10972">
    <property type="entry name" value="CsiV"/>
    <property type="match status" value="1"/>
</dbReference>
<dbReference type="AlphaFoldDB" id="U3ANJ2"/>